<feature type="region of interest" description="Disordered" evidence="1">
    <location>
        <begin position="156"/>
        <end position="183"/>
    </location>
</feature>
<reference evidence="2" key="1">
    <citation type="submission" date="2020-06" db="EMBL/GenBank/DDBJ databases">
        <authorList>
            <person name="Ji K."/>
            <person name="Li J."/>
        </authorList>
    </citation>
    <scope>NUCLEOTIDE SEQUENCE</scope>
    <source>
        <strain evidence="2">JKM2019</strain>
        <tissue evidence="2">Whole body</tissue>
    </source>
</reference>
<dbReference type="OrthoDB" id="6503837at2759"/>
<accession>A0A9D4SJD0</accession>
<organism evidence="2">
    <name type="scientific">Dermatophagoides farinae</name>
    <name type="common">American house dust mite</name>
    <dbReference type="NCBI Taxonomy" id="6954"/>
    <lineage>
        <taxon>Eukaryota</taxon>
        <taxon>Metazoa</taxon>
        <taxon>Ecdysozoa</taxon>
        <taxon>Arthropoda</taxon>
        <taxon>Chelicerata</taxon>
        <taxon>Arachnida</taxon>
        <taxon>Acari</taxon>
        <taxon>Acariformes</taxon>
        <taxon>Sarcoptiformes</taxon>
        <taxon>Astigmata</taxon>
        <taxon>Psoroptidia</taxon>
        <taxon>Analgoidea</taxon>
        <taxon>Pyroglyphidae</taxon>
        <taxon>Dermatophagoidinae</taxon>
        <taxon>Dermatophagoides</taxon>
    </lineage>
</organism>
<comment type="caution">
    <text evidence="2">The sequence shown here is derived from an EMBL/GenBank/DDBJ whole genome shotgun (WGS) entry which is preliminary data.</text>
</comment>
<dbReference type="AlphaFoldDB" id="A0A9D4SJD0"/>
<gene>
    <name evidence="2" type="ORF">HUG17_9961</name>
</gene>
<name>A0A9D4SJD0_DERFA</name>
<proteinExistence type="predicted"/>
<evidence type="ECO:0000313" key="2">
    <source>
        <dbReference type="EMBL" id="KAH7643270.1"/>
    </source>
</evidence>
<reference evidence="2" key="2">
    <citation type="journal article" date="2021" name="World Allergy Organ. J.">
        <title>Chromosome-level assembly of Dermatophagoides farinae genome and transcriptome reveals two novel allergens Der f 37 and Der f 39.</title>
        <authorList>
            <person name="Chen J."/>
            <person name="Cai Z."/>
            <person name="Fan D."/>
            <person name="Hu J."/>
            <person name="Hou Y."/>
            <person name="He Y."/>
            <person name="Zhang Z."/>
            <person name="Zhao Z."/>
            <person name="Gao P."/>
            <person name="Hu W."/>
            <person name="Sun J."/>
            <person name="Li J."/>
            <person name="Ji K."/>
        </authorList>
    </citation>
    <scope>NUCLEOTIDE SEQUENCE</scope>
    <source>
        <strain evidence="2">JKM2019</strain>
    </source>
</reference>
<protein>
    <submittedName>
        <fullName evidence="2">Uncharacterized protein</fullName>
    </submittedName>
</protein>
<sequence length="827" mass="96098">MDQDGSSDDHVKNLVKRFQAEQLPSEVIDVLLIFFNSHNKNDITTESSSSSNVIENDIEQPTKSTIIKQDKVQIQSIVDQTLTIPEYFDHCVEFYDGYFHDNGGCGCSKQCHRKFSKSIAFKSHLDAMALDKYCPDHVNHQHLLLLGAMNSLVQSNVDSKRKRKKTKTDHHSDDDQSANNSRAHTNFKFRGQEVCRSFFHYVFGCGNKRFKNVLKHFISNGIDSPRHESIYNNCLNKIPMNRRQREALIFIQNYGQQNSLQIPGCFSTESNNNKDLYLLPNNPNQSRRHIYEQYSITCSELKMEPLSFALWQELWNLYYPNIQTFNDRFDPCYECRQYQQRLIRIDSMESSKVELLQKYLSHLNMIQPELNHFQSIIAKCQTVYDEYVQNAQNDFSQNLKESFRSTLKSMHYTFGWYTTISLPFYPQNPRIYFKHGYKVAMFGIVVEPLRKFILYIVPEFICHQTTNLINISLSLLHHFFSTYLFGEQESIIHLANGQLNQMKNSSLLSYLMWRTLIGKHDKFKVSTLPIGHSYCWNDLFMGVLKKKFRNCRLNSLSDLKMLADRCCLNVAGTNNDDDRYIQTYLVGNDQGQTTLDLYDWTLKLAMIQKIDTTVLSDNNHFEIGIDLPGFVLCRKTLNSNETIVSYRLIANECLSLINENLPQRLELQPLSSERFSYLYDAIRPFVLDKDSIIWKMYPNDQLPKDLDMESISDGTGQPDDPQVLEQQQSNKKFRCSYCKQFGHREMVFGRIRCPVKRNDSNLFNLQERPQDVATTATNNSTTMIESTSNDNEGLNDDQTKQLLAILEMNGQNLQVDDDGDDADVEND</sequence>
<dbReference type="Proteomes" id="UP000828236">
    <property type="component" value="Unassembled WGS sequence"/>
</dbReference>
<dbReference type="PANTHER" id="PTHR34415">
    <property type="entry name" value="INTEGRASE CATALYTIC DOMAIN-CONTAINING PROTEIN"/>
    <property type="match status" value="1"/>
</dbReference>
<evidence type="ECO:0000256" key="1">
    <source>
        <dbReference type="SAM" id="MobiDB-lite"/>
    </source>
</evidence>
<dbReference type="PANTHER" id="PTHR34415:SF1">
    <property type="entry name" value="INTEGRASE CATALYTIC DOMAIN-CONTAINING PROTEIN"/>
    <property type="match status" value="1"/>
</dbReference>
<dbReference type="EMBL" id="SDOV01000003">
    <property type="protein sequence ID" value="KAH7643270.1"/>
    <property type="molecule type" value="Genomic_DNA"/>
</dbReference>